<dbReference type="PANTHER" id="PTHR30309:SF0">
    <property type="entry name" value="GLYCEROL-3-PHOSPHATE ACYLTRANSFERASE-RELATED"/>
    <property type="match status" value="1"/>
</dbReference>
<keyword evidence="11" id="KW-0012">Acyltransferase</keyword>
<evidence type="ECO:0000256" key="8">
    <source>
        <dbReference type="ARBA" id="ARBA00023209"/>
    </source>
</evidence>
<comment type="caution">
    <text evidence="11">The sequence shown here is derived from an EMBL/GenBank/DDBJ whole genome shotgun (WGS) entry which is preliminary data.</text>
</comment>
<keyword evidence="3" id="KW-0808">Transferase</keyword>
<evidence type="ECO:0000256" key="5">
    <source>
        <dbReference type="ARBA" id="ARBA00022989"/>
    </source>
</evidence>
<keyword evidence="5 10" id="KW-1133">Transmembrane helix</keyword>
<keyword evidence="9" id="KW-1208">Phospholipid metabolism</keyword>
<dbReference type="GO" id="GO:0008654">
    <property type="term" value="P:phospholipid biosynthetic process"/>
    <property type="evidence" value="ECO:0007669"/>
    <property type="project" value="UniProtKB-KW"/>
</dbReference>
<dbReference type="SMART" id="SM01207">
    <property type="entry name" value="G3P_acyltransf"/>
    <property type="match status" value="1"/>
</dbReference>
<evidence type="ECO:0000256" key="1">
    <source>
        <dbReference type="ARBA" id="ARBA00022475"/>
    </source>
</evidence>
<evidence type="ECO:0000256" key="10">
    <source>
        <dbReference type="SAM" id="Phobius"/>
    </source>
</evidence>
<dbReference type="PANTHER" id="PTHR30309">
    <property type="entry name" value="INNER MEMBRANE PROTEIN YGIH"/>
    <property type="match status" value="1"/>
</dbReference>
<protein>
    <submittedName>
        <fullName evidence="11">Glycerol-3-phosphate acyltransferase 4</fullName>
    </submittedName>
</protein>
<sequence length="214" mass="22123">MFWLTGAAILAGYLLGSFPTAYLAGRFITPTGTDITSFGDGNAGAANVGRLLGARWGIIIAAVDIAKGVAAVFAETVDRVSAAPGMLAGAAALVGHVWPVWTRFRGGRGAATAAGVMSAILSWPVLIMFAPTMAILYLTRSTTAALAFAYLSTVAVAKVIFGVSWGPISYCLALFVAVGLIHLWSVLCRARPSGATVASGQAAHRQEKPRALTR</sequence>
<evidence type="ECO:0000313" key="12">
    <source>
        <dbReference type="Proteomes" id="UP001174909"/>
    </source>
</evidence>
<keyword evidence="6" id="KW-0443">Lipid metabolism</keyword>
<organism evidence="11 12">
    <name type="scientific">Geodia barretti</name>
    <name type="common">Barrett's horny sponge</name>
    <dbReference type="NCBI Taxonomy" id="519541"/>
    <lineage>
        <taxon>Eukaryota</taxon>
        <taxon>Metazoa</taxon>
        <taxon>Porifera</taxon>
        <taxon>Demospongiae</taxon>
        <taxon>Heteroscleromorpha</taxon>
        <taxon>Tetractinellida</taxon>
        <taxon>Astrophorina</taxon>
        <taxon>Geodiidae</taxon>
        <taxon>Geodia</taxon>
    </lineage>
</organism>
<dbReference type="GO" id="GO:0043772">
    <property type="term" value="F:acyl-phosphate glycerol-3-phosphate acyltransferase activity"/>
    <property type="evidence" value="ECO:0007669"/>
    <property type="project" value="InterPro"/>
</dbReference>
<keyword evidence="4 10" id="KW-0812">Transmembrane</keyword>
<evidence type="ECO:0000256" key="4">
    <source>
        <dbReference type="ARBA" id="ARBA00022692"/>
    </source>
</evidence>
<gene>
    <name evidence="11" type="ORF">GBAR_LOCUS30969</name>
</gene>
<dbReference type="Proteomes" id="UP001174909">
    <property type="component" value="Unassembled WGS sequence"/>
</dbReference>
<name>A0AA35TYJ3_GEOBA</name>
<evidence type="ECO:0000256" key="2">
    <source>
        <dbReference type="ARBA" id="ARBA00022516"/>
    </source>
</evidence>
<evidence type="ECO:0000256" key="9">
    <source>
        <dbReference type="ARBA" id="ARBA00023264"/>
    </source>
</evidence>
<dbReference type="Pfam" id="PF02660">
    <property type="entry name" value="G3P_acyltransf"/>
    <property type="match status" value="1"/>
</dbReference>
<evidence type="ECO:0000256" key="7">
    <source>
        <dbReference type="ARBA" id="ARBA00023136"/>
    </source>
</evidence>
<feature type="transmembrane region" description="Helical" evidence="10">
    <location>
        <begin position="81"/>
        <end position="101"/>
    </location>
</feature>
<dbReference type="HAMAP" id="MF_01043">
    <property type="entry name" value="PlsY"/>
    <property type="match status" value="1"/>
</dbReference>
<feature type="transmembrane region" description="Helical" evidence="10">
    <location>
        <begin position="56"/>
        <end position="74"/>
    </location>
</feature>
<accession>A0AA35TYJ3</accession>
<keyword evidence="1" id="KW-1003">Cell membrane</keyword>
<reference evidence="11" key="1">
    <citation type="submission" date="2023-03" db="EMBL/GenBank/DDBJ databases">
        <authorList>
            <person name="Steffen K."/>
            <person name="Cardenas P."/>
        </authorList>
    </citation>
    <scope>NUCLEOTIDE SEQUENCE</scope>
</reference>
<dbReference type="EMBL" id="CASHTH010004402">
    <property type="protein sequence ID" value="CAI8056863.1"/>
    <property type="molecule type" value="Genomic_DNA"/>
</dbReference>
<proteinExistence type="inferred from homology"/>
<dbReference type="InterPro" id="IPR003811">
    <property type="entry name" value="G3P_acylTferase_PlsY"/>
</dbReference>
<keyword evidence="2" id="KW-0444">Lipid biosynthesis</keyword>
<keyword evidence="12" id="KW-1185">Reference proteome</keyword>
<evidence type="ECO:0000256" key="3">
    <source>
        <dbReference type="ARBA" id="ARBA00022679"/>
    </source>
</evidence>
<keyword evidence="7 10" id="KW-0472">Membrane</keyword>
<feature type="transmembrane region" description="Helical" evidence="10">
    <location>
        <begin position="144"/>
        <end position="161"/>
    </location>
</feature>
<dbReference type="AlphaFoldDB" id="A0AA35TYJ3"/>
<keyword evidence="8" id="KW-0594">Phospholipid biosynthesis</keyword>
<feature type="transmembrane region" description="Helical" evidence="10">
    <location>
        <begin position="113"/>
        <end position="137"/>
    </location>
</feature>
<dbReference type="GO" id="GO:0005886">
    <property type="term" value="C:plasma membrane"/>
    <property type="evidence" value="ECO:0007669"/>
    <property type="project" value="InterPro"/>
</dbReference>
<feature type="transmembrane region" description="Helical" evidence="10">
    <location>
        <begin position="167"/>
        <end position="187"/>
    </location>
</feature>
<evidence type="ECO:0000256" key="6">
    <source>
        <dbReference type="ARBA" id="ARBA00023098"/>
    </source>
</evidence>
<evidence type="ECO:0000313" key="11">
    <source>
        <dbReference type="EMBL" id="CAI8056863.1"/>
    </source>
</evidence>